<proteinExistence type="inferred from homology"/>
<keyword evidence="12 15" id="KW-0460">Magnesium</keyword>
<keyword evidence="20" id="KW-1185">Reference proteome</keyword>
<comment type="caution">
    <text evidence="19">The sequence shown here is derived from an EMBL/GenBank/DDBJ whole genome shotgun (WGS) entry which is preliminary data.</text>
</comment>
<dbReference type="InterPro" id="IPR015813">
    <property type="entry name" value="Pyrv/PenolPyrv_kinase-like_dom"/>
</dbReference>
<keyword evidence="8 15" id="KW-0479">Metal-binding</keyword>
<feature type="domain" description="Pyruvate phosphate dikinase AMP/ATP-binding" evidence="17">
    <location>
        <begin position="22"/>
        <end position="346"/>
    </location>
</feature>
<dbReference type="GO" id="GO:0008986">
    <property type="term" value="F:pyruvate, water dikinase activity"/>
    <property type="evidence" value="ECO:0007669"/>
    <property type="project" value="UniProtKB-EC"/>
</dbReference>
<protein>
    <recommendedName>
        <fullName evidence="6 15">Phosphoenolpyruvate synthase</fullName>
        <shortName evidence="15">PEP synthase</shortName>
        <ecNumber evidence="5 15">2.7.9.2</ecNumber>
    </recommendedName>
    <alternativeName>
        <fullName evidence="13 15">Pyruvate, water dikinase</fullName>
    </alternativeName>
</protein>
<dbReference type="FunFam" id="3.30.470.20:FF:000017">
    <property type="entry name" value="Phosphoenolpyruvate synthase"/>
    <property type="match status" value="1"/>
</dbReference>
<dbReference type="RefSeq" id="WP_165141035.1">
    <property type="nucleotide sequence ID" value="NZ_JAALLT010000002.1"/>
</dbReference>
<evidence type="ECO:0000256" key="10">
    <source>
        <dbReference type="ARBA" id="ARBA00022777"/>
    </source>
</evidence>
<dbReference type="Gene3D" id="3.20.20.60">
    <property type="entry name" value="Phosphoenolpyruvate-binding domains"/>
    <property type="match status" value="1"/>
</dbReference>
<dbReference type="PIRSF" id="PIRSF000854">
    <property type="entry name" value="PEP_synthase"/>
    <property type="match status" value="1"/>
</dbReference>
<evidence type="ECO:0000256" key="12">
    <source>
        <dbReference type="ARBA" id="ARBA00022842"/>
    </source>
</evidence>
<dbReference type="PROSITE" id="PS00742">
    <property type="entry name" value="PEP_ENZYMES_2"/>
    <property type="match status" value="1"/>
</dbReference>
<dbReference type="PROSITE" id="PS00370">
    <property type="entry name" value="PEP_ENZYMES_PHOS_SITE"/>
    <property type="match status" value="1"/>
</dbReference>
<dbReference type="PANTHER" id="PTHR43030:SF1">
    <property type="entry name" value="PHOSPHOENOLPYRUVATE SYNTHASE"/>
    <property type="match status" value="1"/>
</dbReference>
<dbReference type="FunFam" id="3.30.1490.20:FF:000010">
    <property type="entry name" value="Phosphoenolpyruvate synthase"/>
    <property type="match status" value="1"/>
</dbReference>
<dbReference type="EC" id="2.7.9.2" evidence="5 15"/>
<evidence type="ECO:0000256" key="5">
    <source>
        <dbReference type="ARBA" id="ARBA00011996"/>
    </source>
</evidence>
<keyword evidence="10 15" id="KW-0418">Kinase</keyword>
<dbReference type="SUPFAM" id="SSF51621">
    <property type="entry name" value="Phosphoenolpyruvate/pyruvate domain"/>
    <property type="match status" value="1"/>
</dbReference>
<dbReference type="InterPro" id="IPR002192">
    <property type="entry name" value="PPDK_AMP/ATP-bd"/>
</dbReference>
<organism evidence="19 20">
    <name type="scientific">Halalkalibaculum roseum</name>
    <dbReference type="NCBI Taxonomy" id="2709311"/>
    <lineage>
        <taxon>Bacteria</taxon>
        <taxon>Pseudomonadati</taxon>
        <taxon>Balneolota</taxon>
        <taxon>Balneolia</taxon>
        <taxon>Balneolales</taxon>
        <taxon>Balneolaceae</taxon>
        <taxon>Halalkalibaculum</taxon>
    </lineage>
</organism>
<comment type="function">
    <text evidence="2 15">Catalyzes the phosphorylation of pyruvate to phosphoenolpyruvate.</text>
</comment>
<evidence type="ECO:0000313" key="20">
    <source>
        <dbReference type="Proteomes" id="UP000473278"/>
    </source>
</evidence>
<evidence type="ECO:0000259" key="18">
    <source>
        <dbReference type="Pfam" id="PF02896"/>
    </source>
</evidence>
<dbReference type="PANTHER" id="PTHR43030">
    <property type="entry name" value="PHOSPHOENOLPYRUVATE SYNTHASE"/>
    <property type="match status" value="1"/>
</dbReference>
<dbReference type="Gene3D" id="3.30.470.20">
    <property type="entry name" value="ATP-grasp fold, B domain"/>
    <property type="match status" value="1"/>
</dbReference>
<feature type="domain" description="PEP-utilising enzyme mobile" evidence="16">
    <location>
        <begin position="389"/>
        <end position="458"/>
    </location>
</feature>
<dbReference type="GO" id="GO:0005524">
    <property type="term" value="F:ATP binding"/>
    <property type="evidence" value="ECO:0007669"/>
    <property type="project" value="UniProtKB-KW"/>
</dbReference>
<name>A0A6M1T3M3_9BACT</name>
<dbReference type="Gene3D" id="3.50.30.10">
    <property type="entry name" value="Phosphohistidine domain"/>
    <property type="match status" value="1"/>
</dbReference>
<evidence type="ECO:0000313" key="19">
    <source>
        <dbReference type="EMBL" id="NGP76575.1"/>
    </source>
</evidence>
<comment type="catalytic activity">
    <reaction evidence="14 15">
        <text>pyruvate + ATP + H2O = phosphoenolpyruvate + AMP + phosphate + 2 H(+)</text>
        <dbReference type="Rhea" id="RHEA:11364"/>
        <dbReference type="ChEBI" id="CHEBI:15361"/>
        <dbReference type="ChEBI" id="CHEBI:15377"/>
        <dbReference type="ChEBI" id="CHEBI:15378"/>
        <dbReference type="ChEBI" id="CHEBI:30616"/>
        <dbReference type="ChEBI" id="CHEBI:43474"/>
        <dbReference type="ChEBI" id="CHEBI:58702"/>
        <dbReference type="ChEBI" id="CHEBI:456215"/>
        <dbReference type="EC" id="2.7.9.2"/>
    </reaction>
</comment>
<dbReference type="Proteomes" id="UP000473278">
    <property type="component" value="Unassembled WGS sequence"/>
</dbReference>
<evidence type="ECO:0000256" key="11">
    <source>
        <dbReference type="ARBA" id="ARBA00022840"/>
    </source>
</evidence>
<dbReference type="InterPro" id="IPR018274">
    <property type="entry name" value="PEP_util_AS"/>
</dbReference>
<dbReference type="EMBL" id="JAALLT010000002">
    <property type="protein sequence ID" value="NGP76575.1"/>
    <property type="molecule type" value="Genomic_DNA"/>
</dbReference>
<dbReference type="Pfam" id="PF00391">
    <property type="entry name" value="PEP-utilizers"/>
    <property type="match status" value="1"/>
</dbReference>
<comment type="pathway">
    <text evidence="3 15">Carbohydrate biosynthesis; gluconeogenesis.</text>
</comment>
<dbReference type="SUPFAM" id="SSF52009">
    <property type="entry name" value="Phosphohistidine domain"/>
    <property type="match status" value="1"/>
</dbReference>
<gene>
    <name evidence="19" type="primary">ppsA</name>
    <name evidence="19" type="ORF">G3570_08020</name>
</gene>
<dbReference type="NCBIfam" id="TIGR01418">
    <property type="entry name" value="PEP_synth"/>
    <property type="match status" value="1"/>
</dbReference>
<evidence type="ECO:0000256" key="13">
    <source>
        <dbReference type="ARBA" id="ARBA00033470"/>
    </source>
</evidence>
<dbReference type="InterPro" id="IPR000121">
    <property type="entry name" value="PEP_util_C"/>
</dbReference>
<accession>A0A6M1T3M3</accession>
<keyword evidence="19" id="KW-0670">Pyruvate</keyword>
<sequence>MVNQQNGLIRWFDDLGMDDLKFVGGKNASLGEMARNLVPMGINIPDGFATTSYAYRKFLQENKLEEPIRKELKKYEEGSQSLEDTGHQIRELFHHGIFPIPVAEAIRKAYDKLCEKTEINNIAVAVRSSATAEDLPTASFAGLQETFLNVRGKEQLIEMCKECYASLFTDRAISYRYEKGFDHLDVALSIGVQRMIRADKAGSGVMFTLDTETGFPNVVLINAAWGLGENIVQGIINPDQYLVFKPLLEKESFKPIIEKKLGSKEQKMIYASNSVSRTVNVQTSAEEQAAFVLEDDEIIQLALWAKNIEEHYGKPMDIEWVKDDKTDELFIVQARPETVQSNVSENEFNTYHLQQKGENPILTGISIGSNIVHGKVRKVEQISELEKLDEDSILVTQMTEPDWVPALKKVKGIIADSGGRTCHAAIVSREMGIPAIVGTKTGTKVLKEGKEITLSCAGGDEGQVYDGHLEFEKETINLGELPDTQTDIMINLATPESAFKWWRLPAKGVGLARMEFIISNHIKIHPMALIHFDRVIEETAREHIRKITYHYKDKREFFIDRLAAGIAKIAAAQYPDPVIMRTSDFKTNEYADLIGGREFEPDEENPMLGWRGASRYYSEGYKEGFALECLAIKKVREDIGLENVIVMIPFCRTTDEADRVLQEMEKNGLRKGEQDLKVYMMCEIPANIILAEEFARRFDGFSIGSNDLTQLVLGVDRDSTDLNYLFDENNEAVKQSIRDVIKKSHKVDCPVGFCGQAPSDQPEYARFLVDCNIDSISVNPDSVVEVLKHVSEAEKARREVTT</sequence>
<evidence type="ECO:0000256" key="1">
    <source>
        <dbReference type="ARBA" id="ARBA00001946"/>
    </source>
</evidence>
<evidence type="ECO:0000256" key="4">
    <source>
        <dbReference type="ARBA" id="ARBA00007837"/>
    </source>
</evidence>
<evidence type="ECO:0000259" key="17">
    <source>
        <dbReference type="Pfam" id="PF01326"/>
    </source>
</evidence>
<dbReference type="SUPFAM" id="SSF56059">
    <property type="entry name" value="Glutathione synthetase ATP-binding domain-like"/>
    <property type="match status" value="1"/>
</dbReference>
<dbReference type="Pfam" id="PF02896">
    <property type="entry name" value="PEP-utilizers_C"/>
    <property type="match status" value="1"/>
</dbReference>
<dbReference type="UniPathway" id="UPA00138"/>
<keyword evidence="11 15" id="KW-0067">ATP-binding</keyword>
<keyword evidence="7 15" id="KW-0808">Transferase</keyword>
<dbReference type="InterPro" id="IPR006319">
    <property type="entry name" value="PEP_synth"/>
</dbReference>
<evidence type="ECO:0000256" key="14">
    <source>
        <dbReference type="ARBA" id="ARBA00047700"/>
    </source>
</evidence>
<comment type="similarity">
    <text evidence="4 15">Belongs to the PEP-utilizing enzyme family.</text>
</comment>
<evidence type="ECO:0000256" key="3">
    <source>
        <dbReference type="ARBA" id="ARBA00004742"/>
    </source>
</evidence>
<keyword evidence="9 15" id="KW-0547">Nucleotide-binding</keyword>
<evidence type="ECO:0000259" key="16">
    <source>
        <dbReference type="Pfam" id="PF00391"/>
    </source>
</evidence>
<reference evidence="19 20" key="1">
    <citation type="submission" date="2020-02" db="EMBL/GenBank/DDBJ databases">
        <title>Balneolaceae bacterium YR4-1, complete genome.</title>
        <authorList>
            <person name="Li Y."/>
            <person name="Wu S."/>
        </authorList>
    </citation>
    <scope>NUCLEOTIDE SEQUENCE [LARGE SCALE GENOMIC DNA]</scope>
    <source>
        <strain evidence="19 20">YR4-1</strain>
    </source>
</reference>
<evidence type="ECO:0000256" key="8">
    <source>
        <dbReference type="ARBA" id="ARBA00022723"/>
    </source>
</evidence>
<evidence type="ECO:0000256" key="9">
    <source>
        <dbReference type="ARBA" id="ARBA00022741"/>
    </source>
</evidence>
<evidence type="ECO:0000256" key="15">
    <source>
        <dbReference type="PIRNR" id="PIRNR000854"/>
    </source>
</evidence>
<dbReference type="InterPro" id="IPR036637">
    <property type="entry name" value="Phosphohistidine_dom_sf"/>
</dbReference>
<evidence type="ECO:0000256" key="6">
    <source>
        <dbReference type="ARBA" id="ARBA00021623"/>
    </source>
</evidence>
<dbReference type="GO" id="GO:0006094">
    <property type="term" value="P:gluconeogenesis"/>
    <property type="evidence" value="ECO:0007669"/>
    <property type="project" value="UniProtKB-UniPathway"/>
</dbReference>
<evidence type="ECO:0000256" key="7">
    <source>
        <dbReference type="ARBA" id="ARBA00022679"/>
    </source>
</evidence>
<dbReference type="InterPro" id="IPR013815">
    <property type="entry name" value="ATP_grasp_subdomain_1"/>
</dbReference>
<dbReference type="InterPro" id="IPR040442">
    <property type="entry name" value="Pyrv_kinase-like_dom_sf"/>
</dbReference>
<comment type="cofactor">
    <cofactor evidence="1 15">
        <name>Mg(2+)</name>
        <dbReference type="ChEBI" id="CHEBI:18420"/>
    </cofactor>
</comment>
<dbReference type="NCBIfam" id="NF005057">
    <property type="entry name" value="PRK06464.1"/>
    <property type="match status" value="1"/>
</dbReference>
<dbReference type="Pfam" id="PF01326">
    <property type="entry name" value="PPDK_N"/>
    <property type="match status" value="1"/>
</dbReference>
<evidence type="ECO:0000256" key="2">
    <source>
        <dbReference type="ARBA" id="ARBA00002988"/>
    </source>
</evidence>
<dbReference type="InterPro" id="IPR008279">
    <property type="entry name" value="PEP-util_enz_mobile_dom"/>
</dbReference>
<dbReference type="InterPro" id="IPR023151">
    <property type="entry name" value="PEP_util_CS"/>
</dbReference>
<dbReference type="Gene3D" id="3.30.1490.20">
    <property type="entry name" value="ATP-grasp fold, A domain"/>
    <property type="match status" value="1"/>
</dbReference>
<dbReference type="GO" id="GO:0046872">
    <property type="term" value="F:metal ion binding"/>
    <property type="evidence" value="ECO:0007669"/>
    <property type="project" value="UniProtKB-KW"/>
</dbReference>
<dbReference type="AlphaFoldDB" id="A0A6M1T3M3"/>
<feature type="domain" description="PEP-utilising enzyme C-terminal" evidence="18">
    <location>
        <begin position="483"/>
        <end position="793"/>
    </location>
</feature>